<keyword evidence="3" id="KW-1185">Reference proteome</keyword>
<dbReference type="AlphaFoldDB" id="A0A512JK02"/>
<reference evidence="2 3" key="1">
    <citation type="submission" date="2019-07" db="EMBL/GenBank/DDBJ databases">
        <title>Whole genome shotgun sequence of Methylobacterium gnaphalii NBRC 107716.</title>
        <authorList>
            <person name="Hosoyama A."/>
            <person name="Uohara A."/>
            <person name="Ohji S."/>
            <person name="Ichikawa N."/>
        </authorList>
    </citation>
    <scope>NUCLEOTIDE SEQUENCE [LARGE SCALE GENOMIC DNA]</scope>
    <source>
        <strain evidence="2 3">NBRC 107716</strain>
    </source>
</reference>
<organism evidence="2 3">
    <name type="scientific">Methylobacterium gnaphalii</name>
    <dbReference type="NCBI Taxonomy" id="1010610"/>
    <lineage>
        <taxon>Bacteria</taxon>
        <taxon>Pseudomonadati</taxon>
        <taxon>Pseudomonadota</taxon>
        <taxon>Alphaproteobacteria</taxon>
        <taxon>Hyphomicrobiales</taxon>
        <taxon>Methylobacteriaceae</taxon>
        <taxon>Methylobacterium</taxon>
    </lineage>
</organism>
<dbReference type="Proteomes" id="UP000321750">
    <property type="component" value="Unassembled WGS sequence"/>
</dbReference>
<name>A0A512JK02_9HYPH</name>
<protein>
    <submittedName>
        <fullName evidence="2">Uncharacterized protein</fullName>
    </submittedName>
</protein>
<sequence>MVTKACLCRPPEAIPRAHTCHAYGKHGPRAHAQHHPARREARAASPTRQSPASASGAIMAKVTAGPALR</sequence>
<gene>
    <name evidence="2" type="ORF">MGN01_20980</name>
</gene>
<accession>A0A512JK02</accession>
<evidence type="ECO:0000256" key="1">
    <source>
        <dbReference type="SAM" id="MobiDB-lite"/>
    </source>
</evidence>
<feature type="region of interest" description="Disordered" evidence="1">
    <location>
        <begin position="22"/>
        <end position="69"/>
    </location>
</feature>
<evidence type="ECO:0000313" key="3">
    <source>
        <dbReference type="Proteomes" id="UP000321750"/>
    </source>
</evidence>
<feature type="compositionally biased region" description="Basic residues" evidence="1">
    <location>
        <begin position="23"/>
        <end position="37"/>
    </location>
</feature>
<dbReference type="EMBL" id="BJZV01000009">
    <property type="protein sequence ID" value="GEP10253.1"/>
    <property type="molecule type" value="Genomic_DNA"/>
</dbReference>
<comment type="caution">
    <text evidence="2">The sequence shown here is derived from an EMBL/GenBank/DDBJ whole genome shotgun (WGS) entry which is preliminary data.</text>
</comment>
<evidence type="ECO:0000313" key="2">
    <source>
        <dbReference type="EMBL" id="GEP10253.1"/>
    </source>
</evidence>
<proteinExistence type="predicted"/>